<dbReference type="SFLD" id="SFLDS00005">
    <property type="entry name" value="Isoprenoid_Synthase_Type_I"/>
    <property type="match status" value="1"/>
</dbReference>
<dbReference type="PANTHER" id="PTHR11626:SF2">
    <property type="entry name" value="SQUALENE SYNTHASE"/>
    <property type="match status" value="1"/>
</dbReference>
<dbReference type="EMBL" id="JAHLFE010000018">
    <property type="protein sequence ID" value="MBU3843492.1"/>
    <property type="molecule type" value="Genomic_DNA"/>
</dbReference>
<dbReference type="GO" id="GO:0051996">
    <property type="term" value="F:squalene synthase [NAD(P)H] activity"/>
    <property type="evidence" value="ECO:0007669"/>
    <property type="project" value="InterPro"/>
</dbReference>
<dbReference type="InterPro" id="IPR008949">
    <property type="entry name" value="Isoprenoid_synthase_dom_sf"/>
</dbReference>
<dbReference type="Proteomes" id="UP000733611">
    <property type="component" value="Unassembled WGS sequence"/>
</dbReference>
<dbReference type="InterPro" id="IPR019845">
    <property type="entry name" value="Squalene/phytoene_synthase_CS"/>
</dbReference>
<dbReference type="SFLD" id="SFLDG01018">
    <property type="entry name" value="Squalene/Phytoene_Synthase_Lik"/>
    <property type="match status" value="1"/>
</dbReference>
<dbReference type="Gene3D" id="1.10.600.10">
    <property type="entry name" value="Farnesyl Diphosphate Synthase"/>
    <property type="match status" value="1"/>
</dbReference>
<evidence type="ECO:0000256" key="1">
    <source>
        <dbReference type="ARBA" id="ARBA00022679"/>
    </source>
</evidence>
<dbReference type="InterPro" id="IPR002060">
    <property type="entry name" value="Squ/phyt_synthse"/>
</dbReference>
<gene>
    <name evidence="3" type="ORF">H9847_01265</name>
</gene>
<dbReference type="AlphaFoldDB" id="A0A948WYF6"/>
<dbReference type="InterPro" id="IPR044844">
    <property type="entry name" value="Trans_IPPS_euk-type"/>
</dbReference>
<comment type="caution">
    <text evidence="3">The sequence shown here is derived from an EMBL/GenBank/DDBJ whole genome shotgun (WGS) entry which is preliminary data.</text>
</comment>
<dbReference type="GO" id="GO:0045338">
    <property type="term" value="P:farnesyl diphosphate metabolic process"/>
    <property type="evidence" value="ECO:0007669"/>
    <property type="project" value="InterPro"/>
</dbReference>
<sequence>MDTFPPPHNQQSPQSARRDAHTQAAAAQAAPAAVTAATATPASVESSSVPNADSKENPEPSTQVLTSEELYHHLNLVSRSFAITIPFMKEPLRDQVALAYLLCRIVDTVEDDANAALNDKITWLSDISFLASDNFADEDVLTGLRVRALDLTKNGGSAPDDVKLLSDLDKAVHLLLTFDDEVKDIICHAVSILAQGMSSSLRRKREHEEINSLDDVDNYCYSVAGVVGEMLAELFCVADKKADKKELLELAVSFGEGLQLTNILRDRAKDEARGARFLPATEAEGVLEYVAITQGHLDDAISFICELSPTRSAGIRMFCLTNVAMAMTLLRQVSHNPMDPQCNYKISRSKVKRLFVLCRMAVRSNAALKTLAFVLSFGMKRQRRSARQLRDKVSLWDHYA</sequence>
<evidence type="ECO:0000256" key="2">
    <source>
        <dbReference type="SAM" id="MobiDB-lite"/>
    </source>
</evidence>
<feature type="compositionally biased region" description="Low complexity" evidence="2">
    <location>
        <begin position="22"/>
        <end position="42"/>
    </location>
</feature>
<proteinExistence type="predicted"/>
<evidence type="ECO:0000313" key="3">
    <source>
        <dbReference type="EMBL" id="MBU3843492.1"/>
    </source>
</evidence>
<reference evidence="3" key="2">
    <citation type="submission" date="2021-04" db="EMBL/GenBank/DDBJ databases">
        <authorList>
            <person name="Gilroy R."/>
        </authorList>
    </citation>
    <scope>NUCLEOTIDE SEQUENCE</scope>
    <source>
        <strain evidence="3">378</strain>
    </source>
</reference>
<dbReference type="Pfam" id="PF00494">
    <property type="entry name" value="SQS_PSY"/>
    <property type="match status" value="1"/>
</dbReference>
<evidence type="ECO:0000313" key="4">
    <source>
        <dbReference type="Proteomes" id="UP000733611"/>
    </source>
</evidence>
<dbReference type="PANTHER" id="PTHR11626">
    <property type="entry name" value="FARNESYL-DIPHOSPHATE FARNESYLTRANSFERASE"/>
    <property type="match status" value="1"/>
</dbReference>
<feature type="region of interest" description="Disordered" evidence="2">
    <location>
        <begin position="1"/>
        <end position="64"/>
    </location>
</feature>
<keyword evidence="1" id="KW-0808">Transferase</keyword>
<name>A0A948WYF6_9GAMM</name>
<accession>A0A948WYF6</accession>
<organism evidence="3 4">
    <name type="scientific">Candidatus Anaerobiospirillum pullicola</name>
    <dbReference type="NCBI Taxonomy" id="2838451"/>
    <lineage>
        <taxon>Bacteria</taxon>
        <taxon>Pseudomonadati</taxon>
        <taxon>Pseudomonadota</taxon>
        <taxon>Gammaproteobacteria</taxon>
        <taxon>Aeromonadales</taxon>
        <taxon>Succinivibrionaceae</taxon>
        <taxon>Anaerobiospirillum</taxon>
    </lineage>
</organism>
<dbReference type="PROSITE" id="PS01044">
    <property type="entry name" value="SQUALEN_PHYTOEN_SYN_1"/>
    <property type="match status" value="1"/>
</dbReference>
<protein>
    <submittedName>
        <fullName evidence="3">Squalene/phytoene synthase family protein</fullName>
    </submittedName>
</protein>
<reference evidence="3" key="1">
    <citation type="journal article" date="2021" name="PeerJ">
        <title>Extensive microbial diversity within the chicken gut microbiome revealed by metagenomics and culture.</title>
        <authorList>
            <person name="Gilroy R."/>
            <person name="Ravi A."/>
            <person name="Getino M."/>
            <person name="Pursley I."/>
            <person name="Horton D.L."/>
            <person name="Alikhan N.F."/>
            <person name="Baker D."/>
            <person name="Gharbi K."/>
            <person name="Hall N."/>
            <person name="Watson M."/>
            <person name="Adriaenssens E.M."/>
            <person name="Foster-Nyarko E."/>
            <person name="Jarju S."/>
            <person name="Secka A."/>
            <person name="Antonio M."/>
            <person name="Oren A."/>
            <person name="Chaudhuri R.R."/>
            <person name="La Ragione R."/>
            <person name="Hildebrand F."/>
            <person name="Pallen M.J."/>
        </authorList>
    </citation>
    <scope>NUCLEOTIDE SEQUENCE</scope>
    <source>
        <strain evidence="3">378</strain>
    </source>
</reference>
<dbReference type="SUPFAM" id="SSF48576">
    <property type="entry name" value="Terpenoid synthases"/>
    <property type="match status" value="1"/>
</dbReference>